<organism evidence="3 4">
    <name type="scientific">Botrimarina colliarenosi</name>
    <dbReference type="NCBI Taxonomy" id="2528001"/>
    <lineage>
        <taxon>Bacteria</taxon>
        <taxon>Pseudomonadati</taxon>
        <taxon>Planctomycetota</taxon>
        <taxon>Planctomycetia</taxon>
        <taxon>Pirellulales</taxon>
        <taxon>Lacipirellulaceae</taxon>
        <taxon>Botrimarina</taxon>
    </lineage>
</organism>
<dbReference type="InterPro" id="IPR007172">
    <property type="entry name" value="DUF374"/>
</dbReference>
<dbReference type="CDD" id="cd07983">
    <property type="entry name" value="LPLAT_DUF374-like"/>
    <property type="match status" value="1"/>
</dbReference>
<reference evidence="3 4" key="1">
    <citation type="submission" date="2019-02" db="EMBL/GenBank/DDBJ databases">
        <title>Deep-cultivation of Planctomycetes and their phenomic and genomic characterization uncovers novel biology.</title>
        <authorList>
            <person name="Wiegand S."/>
            <person name="Jogler M."/>
            <person name="Boedeker C."/>
            <person name="Pinto D."/>
            <person name="Vollmers J."/>
            <person name="Rivas-Marin E."/>
            <person name="Kohn T."/>
            <person name="Peeters S.H."/>
            <person name="Heuer A."/>
            <person name="Rast P."/>
            <person name="Oberbeckmann S."/>
            <person name="Bunk B."/>
            <person name="Jeske O."/>
            <person name="Meyerdierks A."/>
            <person name="Storesund J.E."/>
            <person name="Kallscheuer N."/>
            <person name="Luecker S."/>
            <person name="Lage O.M."/>
            <person name="Pohl T."/>
            <person name="Merkel B.J."/>
            <person name="Hornburger P."/>
            <person name="Mueller R.-W."/>
            <person name="Bruemmer F."/>
            <person name="Labrenz M."/>
            <person name="Spormann A.M."/>
            <person name="Op Den Camp H."/>
            <person name="Overmann J."/>
            <person name="Amann R."/>
            <person name="Jetten M.S.M."/>
            <person name="Mascher T."/>
            <person name="Medema M.H."/>
            <person name="Devos D.P."/>
            <person name="Kaster A.-K."/>
            <person name="Ovreas L."/>
            <person name="Rohde M."/>
            <person name="Galperin M.Y."/>
            <person name="Jogler C."/>
        </authorList>
    </citation>
    <scope>NUCLEOTIDE SEQUENCE [LARGE SCALE GENOMIC DNA]</scope>
    <source>
        <strain evidence="3 4">Pla108</strain>
    </source>
</reference>
<comment type="caution">
    <text evidence="3">The sequence shown here is derived from an EMBL/GenBank/DDBJ whole genome shotgun (WGS) entry which is preliminary data.</text>
</comment>
<evidence type="ECO:0000259" key="2">
    <source>
        <dbReference type="Pfam" id="PF04028"/>
    </source>
</evidence>
<feature type="compositionally biased region" description="Basic and acidic residues" evidence="1">
    <location>
        <begin position="220"/>
        <end position="234"/>
    </location>
</feature>
<protein>
    <recommendedName>
        <fullName evidence="2">DUF374 domain-containing protein</fullName>
    </recommendedName>
</protein>
<evidence type="ECO:0000313" key="4">
    <source>
        <dbReference type="Proteomes" id="UP000317421"/>
    </source>
</evidence>
<dbReference type="Proteomes" id="UP000317421">
    <property type="component" value="Unassembled WGS sequence"/>
</dbReference>
<keyword evidence="4" id="KW-1185">Reference proteome</keyword>
<dbReference type="EMBL" id="SJPR01000001">
    <property type="protein sequence ID" value="TWT99767.1"/>
    <property type="molecule type" value="Genomic_DNA"/>
</dbReference>
<accession>A0A5C6AJT6</accession>
<proteinExistence type="predicted"/>
<gene>
    <name evidence="3" type="ORF">Pla108_07100</name>
</gene>
<evidence type="ECO:0000313" key="3">
    <source>
        <dbReference type="EMBL" id="TWT99767.1"/>
    </source>
</evidence>
<dbReference type="Pfam" id="PF04028">
    <property type="entry name" value="DUF374"/>
    <property type="match status" value="1"/>
</dbReference>
<evidence type="ECO:0000256" key="1">
    <source>
        <dbReference type="SAM" id="MobiDB-lite"/>
    </source>
</evidence>
<feature type="domain" description="DUF374" evidence="2">
    <location>
        <begin position="63"/>
        <end position="129"/>
    </location>
</feature>
<feature type="region of interest" description="Disordered" evidence="1">
    <location>
        <begin position="219"/>
        <end position="248"/>
    </location>
</feature>
<dbReference type="OrthoDB" id="9810508at2"/>
<dbReference type="RefSeq" id="WP_146443039.1">
    <property type="nucleotide sequence ID" value="NZ_SJPR01000001.1"/>
</dbReference>
<dbReference type="AlphaFoldDB" id="A0A5C6AJT6"/>
<name>A0A5C6AJT6_9BACT</name>
<sequence length="248" mass="27437">MKLKLRGMNGAAGYAFTHFLRAWMSTLRYEVVYADPTLDPVRQIGGPRIYLIWHEYLLAPVYLRPDADVAILVSRHRDADVLEAIAHASGFACVRGSSNRGGVAALRELAARGKQQHLVITPDGPRGPRRKVAPGPVFLASRLGLPIVPIAVAYDHCWRMRSWDRFAVPRPFTTGRALLGAEVRVAPDLERAALEARRLEIEAEFNRLTIEAEAWAATGETRDDAVPARRERPAPKPTGSQPPKRLAA</sequence>